<keyword evidence="4" id="KW-1185">Reference proteome</keyword>
<feature type="transmembrane region" description="Helical" evidence="1">
    <location>
        <begin position="41"/>
        <end position="58"/>
    </location>
</feature>
<reference evidence="3 4" key="1">
    <citation type="submission" date="2019-03" db="EMBL/GenBank/DDBJ databases">
        <title>Genomic Encyclopedia of Type Strains, Phase IV (KMG-IV): sequencing the most valuable type-strain genomes for metagenomic binning, comparative biology and taxonomic classification.</title>
        <authorList>
            <person name="Goeker M."/>
        </authorList>
    </citation>
    <scope>NUCLEOTIDE SEQUENCE [LARGE SCALE GENOMIC DNA]</scope>
    <source>
        <strain evidence="3 4">DSM 9035</strain>
    </source>
</reference>
<keyword evidence="1" id="KW-0472">Membrane</keyword>
<sequence length="152" mass="16810">MGRIWGLMFIAFGAVWMWDGWRLETAERSSSMFDDLGPDRYLVVLGLIMVAVGVALAVRPPPNLMKRDGGAAAFWPPRPPVTFTLAMVAYALIMPRLGYVAATFLFFILIFYLAGKRSVLANLGYGAVCTAVFYVIFKQFADMPLPTGLLSF</sequence>
<keyword evidence="1" id="KW-1133">Transmembrane helix</keyword>
<evidence type="ECO:0000256" key="1">
    <source>
        <dbReference type="SAM" id="Phobius"/>
    </source>
</evidence>
<protein>
    <submittedName>
        <fullName evidence="3">Tripartite tricarboxylate transporter TctB family protein</fullName>
    </submittedName>
</protein>
<gene>
    <name evidence="3" type="ORF">EDC64_103319</name>
</gene>
<accession>A0A4R3M4U3</accession>
<feature type="transmembrane region" description="Helical" evidence="1">
    <location>
        <begin position="97"/>
        <end position="114"/>
    </location>
</feature>
<dbReference type="EMBL" id="SMAI01000003">
    <property type="protein sequence ID" value="TCT06215.1"/>
    <property type="molecule type" value="Genomic_DNA"/>
</dbReference>
<comment type="caution">
    <text evidence="3">The sequence shown here is derived from an EMBL/GenBank/DDBJ whole genome shotgun (WGS) entry which is preliminary data.</text>
</comment>
<keyword evidence="1" id="KW-0812">Transmembrane</keyword>
<evidence type="ECO:0000313" key="3">
    <source>
        <dbReference type="EMBL" id="TCT06215.1"/>
    </source>
</evidence>
<feature type="transmembrane region" description="Helical" evidence="1">
    <location>
        <begin position="120"/>
        <end position="137"/>
    </location>
</feature>
<evidence type="ECO:0000313" key="4">
    <source>
        <dbReference type="Proteomes" id="UP000294664"/>
    </source>
</evidence>
<dbReference type="Pfam" id="PF07331">
    <property type="entry name" value="TctB"/>
    <property type="match status" value="1"/>
</dbReference>
<organism evidence="3 4">
    <name type="scientific">Aquabacter spiritensis</name>
    <dbReference type="NCBI Taxonomy" id="933073"/>
    <lineage>
        <taxon>Bacteria</taxon>
        <taxon>Pseudomonadati</taxon>
        <taxon>Pseudomonadota</taxon>
        <taxon>Alphaproteobacteria</taxon>
        <taxon>Hyphomicrobiales</taxon>
        <taxon>Xanthobacteraceae</taxon>
        <taxon>Aquabacter</taxon>
    </lineage>
</organism>
<dbReference type="RefSeq" id="WP_165933685.1">
    <property type="nucleotide sequence ID" value="NZ_SMAI01000003.1"/>
</dbReference>
<name>A0A4R3M4U3_9HYPH</name>
<dbReference type="AlphaFoldDB" id="A0A4R3M4U3"/>
<proteinExistence type="predicted"/>
<evidence type="ECO:0000259" key="2">
    <source>
        <dbReference type="Pfam" id="PF07331"/>
    </source>
</evidence>
<dbReference type="InterPro" id="IPR009936">
    <property type="entry name" value="DUF1468"/>
</dbReference>
<dbReference type="Proteomes" id="UP000294664">
    <property type="component" value="Unassembled WGS sequence"/>
</dbReference>
<feature type="domain" description="DUF1468" evidence="2">
    <location>
        <begin position="4"/>
        <end position="146"/>
    </location>
</feature>